<evidence type="ECO:0000313" key="2">
    <source>
        <dbReference type="Proteomes" id="UP001219525"/>
    </source>
</evidence>
<keyword evidence="2" id="KW-1185">Reference proteome</keyword>
<dbReference type="Proteomes" id="UP001219525">
    <property type="component" value="Unassembled WGS sequence"/>
</dbReference>
<gene>
    <name evidence="1" type="ORF">GGX14DRAFT_553690</name>
</gene>
<organism evidence="1 2">
    <name type="scientific">Mycena pura</name>
    <dbReference type="NCBI Taxonomy" id="153505"/>
    <lineage>
        <taxon>Eukaryota</taxon>
        <taxon>Fungi</taxon>
        <taxon>Dikarya</taxon>
        <taxon>Basidiomycota</taxon>
        <taxon>Agaricomycotina</taxon>
        <taxon>Agaricomycetes</taxon>
        <taxon>Agaricomycetidae</taxon>
        <taxon>Agaricales</taxon>
        <taxon>Marasmiineae</taxon>
        <taxon>Mycenaceae</taxon>
        <taxon>Mycena</taxon>
    </lineage>
</organism>
<sequence length="276" mass="29665">MSPQPHHRRSPTPTTATRTQAAHRAEHAVHRAEHAARRVVHAARRARHAAEVARRADAAAVAHAMFFVQDLVVPPTSHHLLATGILDKSFRAVSQTVADIGLSAAILLTLRDRWRMIHQPPARTGTLSLAALAAAATFGEQGELLEGSSIEDAAFIMAADLYLGQKQGQRDEGLPIDIITLFSDLSALHCDSLRRCNGPADVLRWLVVAEQSRRGHARLGLRTHPAGPSCQLALAVTASLAPSHSTTLSTNTITSIKDEVDKLQSSVGAGDDMNRM</sequence>
<protein>
    <submittedName>
        <fullName evidence="1">Uncharacterized protein</fullName>
    </submittedName>
</protein>
<reference evidence="1" key="1">
    <citation type="submission" date="2023-03" db="EMBL/GenBank/DDBJ databases">
        <title>Massive genome expansion in bonnet fungi (Mycena s.s.) driven by repeated elements and novel gene families across ecological guilds.</title>
        <authorList>
            <consortium name="Lawrence Berkeley National Laboratory"/>
            <person name="Harder C.B."/>
            <person name="Miyauchi S."/>
            <person name="Viragh M."/>
            <person name="Kuo A."/>
            <person name="Thoen E."/>
            <person name="Andreopoulos B."/>
            <person name="Lu D."/>
            <person name="Skrede I."/>
            <person name="Drula E."/>
            <person name="Henrissat B."/>
            <person name="Morin E."/>
            <person name="Kohler A."/>
            <person name="Barry K."/>
            <person name="LaButti K."/>
            <person name="Morin E."/>
            <person name="Salamov A."/>
            <person name="Lipzen A."/>
            <person name="Mereny Z."/>
            <person name="Hegedus B."/>
            <person name="Baldrian P."/>
            <person name="Stursova M."/>
            <person name="Weitz H."/>
            <person name="Taylor A."/>
            <person name="Grigoriev I.V."/>
            <person name="Nagy L.G."/>
            <person name="Martin F."/>
            <person name="Kauserud H."/>
        </authorList>
    </citation>
    <scope>NUCLEOTIDE SEQUENCE</scope>
    <source>
        <strain evidence="1">9144</strain>
    </source>
</reference>
<dbReference type="EMBL" id="JARJCW010000001">
    <property type="protein sequence ID" value="KAJ7230211.1"/>
    <property type="molecule type" value="Genomic_DNA"/>
</dbReference>
<name>A0AAD7E6C5_9AGAR</name>
<evidence type="ECO:0000313" key="1">
    <source>
        <dbReference type="EMBL" id="KAJ7230211.1"/>
    </source>
</evidence>
<proteinExistence type="predicted"/>
<accession>A0AAD7E6C5</accession>
<comment type="caution">
    <text evidence="1">The sequence shown here is derived from an EMBL/GenBank/DDBJ whole genome shotgun (WGS) entry which is preliminary data.</text>
</comment>
<dbReference type="AlphaFoldDB" id="A0AAD7E6C5"/>